<dbReference type="CDD" id="cd16397">
    <property type="entry name" value="IbrB_like"/>
    <property type="match status" value="1"/>
</dbReference>
<dbReference type="STRING" id="338188.ERS852397_02173"/>
<dbReference type="PANTHER" id="PTHR30083">
    <property type="entry name" value="TRANSCRIPTIONAL REGULATOR-RELATED"/>
    <property type="match status" value="1"/>
</dbReference>
<organism evidence="1 4">
    <name type="scientific">Bacteroides finegoldii</name>
    <dbReference type="NCBI Taxonomy" id="338188"/>
    <lineage>
        <taxon>Bacteria</taxon>
        <taxon>Pseudomonadati</taxon>
        <taxon>Bacteroidota</taxon>
        <taxon>Bacteroidia</taxon>
        <taxon>Bacteroidales</taxon>
        <taxon>Bacteroidaceae</taxon>
        <taxon>Bacteroides</taxon>
    </lineage>
</organism>
<evidence type="ECO:0000313" key="2">
    <source>
        <dbReference type="EMBL" id="KAA5231979.1"/>
    </source>
</evidence>
<dbReference type="RefSeq" id="WP_007753026.1">
    <property type="nucleotide sequence ID" value="NZ_CABIXA010000010.1"/>
</dbReference>
<keyword evidence="6" id="KW-1185">Reference proteome</keyword>
<evidence type="ECO:0000313" key="1">
    <source>
        <dbReference type="EMBL" id="CUO50282.1"/>
    </source>
</evidence>
<evidence type="ECO:0000313" key="3">
    <source>
        <dbReference type="EMBL" id="KAA5258951.1"/>
    </source>
</evidence>
<reference evidence="5 6" key="2">
    <citation type="journal article" date="2019" name="Nat. Med.">
        <title>A library of human gut bacterial isolates paired with longitudinal multiomics data enables mechanistic microbiome research.</title>
        <authorList>
            <person name="Poyet M."/>
            <person name="Groussin M."/>
            <person name="Gibbons S.M."/>
            <person name="Avila-Pacheco J."/>
            <person name="Jiang X."/>
            <person name="Kearney S.M."/>
            <person name="Perrotta A.R."/>
            <person name="Berdy B."/>
            <person name="Zhao S."/>
            <person name="Lieberman T.D."/>
            <person name="Swanson P.K."/>
            <person name="Smith M."/>
            <person name="Roesemann S."/>
            <person name="Alexander J.E."/>
            <person name="Rich S.A."/>
            <person name="Livny J."/>
            <person name="Vlamakis H."/>
            <person name="Clish C."/>
            <person name="Bullock K."/>
            <person name="Deik A."/>
            <person name="Scott J."/>
            <person name="Pierce K.A."/>
            <person name="Xavier R.J."/>
            <person name="Alm E.J."/>
        </authorList>
    </citation>
    <scope>NUCLEOTIDE SEQUENCE [LARGE SCALE GENOMIC DNA]</scope>
    <source>
        <strain evidence="3 6">BIOML-A2</strain>
        <strain evidence="2 5">BIOML-A6</strain>
    </source>
</reference>
<proteinExistence type="predicted"/>
<dbReference type="PANTHER" id="PTHR30083:SF1">
    <property type="entry name" value="TRANSCRIPTIONAL REGULATOR"/>
    <property type="match status" value="1"/>
</dbReference>
<dbReference type="Proteomes" id="UP000095517">
    <property type="component" value="Unassembled WGS sequence"/>
</dbReference>
<dbReference type="EMBL" id="VWAG01000006">
    <property type="protein sequence ID" value="KAA5258951.1"/>
    <property type="molecule type" value="Genomic_DNA"/>
</dbReference>
<dbReference type="Proteomes" id="UP000440198">
    <property type="component" value="Unassembled WGS sequence"/>
</dbReference>
<protein>
    <submittedName>
        <fullName evidence="2">ParB-like nuclease domain-containing protein</fullName>
    </submittedName>
    <submittedName>
        <fullName evidence="1">Transcriptional regulator</fullName>
    </submittedName>
</protein>
<evidence type="ECO:0000313" key="5">
    <source>
        <dbReference type="Proteomes" id="UP000421791"/>
    </source>
</evidence>
<accession>A0A174FJ56</accession>
<dbReference type="InterPro" id="IPR036086">
    <property type="entry name" value="ParB/Sulfiredoxin_sf"/>
</dbReference>
<gene>
    <name evidence="1" type="ORF">ERS852397_02173</name>
    <name evidence="3" type="ORF">F2Z09_05260</name>
    <name evidence="2" type="ORF">F2Z22_04130</name>
</gene>
<name>A0A174FJ56_9BACE</name>
<reference evidence="1 4" key="1">
    <citation type="submission" date="2015-09" db="EMBL/GenBank/DDBJ databases">
        <authorList>
            <consortium name="Pathogen Informatics"/>
        </authorList>
    </citation>
    <scope>NUCLEOTIDE SEQUENCE [LARGE SCALE GENOMIC DNA]</scope>
    <source>
        <strain evidence="1 4">2789STDY5608840</strain>
    </source>
</reference>
<dbReference type="GO" id="GO:0071453">
    <property type="term" value="P:cellular response to oxygen levels"/>
    <property type="evidence" value="ECO:0007669"/>
    <property type="project" value="TreeGrafter"/>
</dbReference>
<dbReference type="GeneID" id="92988514"/>
<evidence type="ECO:0000313" key="4">
    <source>
        <dbReference type="Proteomes" id="UP000095517"/>
    </source>
</evidence>
<sequence length="180" mass="20756">MSVDKSPVYEVKAVPVEKVYANDYNPNVVAPPEMKLLELSIWEDGFTMPCVCYYDKEADRYILVDGYHRYTVLKTSKRIYKRENGLLPIVVIDKDLSNRMSSTIRHNRARGMHNIELMCNIVAELDKAGMSDQWIMKNIGMDRDELLRLKQISGLADLFANHEFSIPDEVAPTETERKVL</sequence>
<evidence type="ECO:0000313" key="6">
    <source>
        <dbReference type="Proteomes" id="UP000440198"/>
    </source>
</evidence>
<dbReference type="EMBL" id="CYZH01000010">
    <property type="protein sequence ID" value="CUO50282.1"/>
    <property type="molecule type" value="Genomic_DNA"/>
</dbReference>
<dbReference type="FunFam" id="3.90.1530.10:FF:000004">
    <property type="entry name" value="Chromosome partitioning protein ParB"/>
    <property type="match status" value="1"/>
</dbReference>
<dbReference type="Gene3D" id="3.90.1530.10">
    <property type="entry name" value="Conserved hypothetical protein from pyrococcus furiosus pfu- 392566-001, ParB domain"/>
    <property type="match status" value="1"/>
</dbReference>
<dbReference type="AlphaFoldDB" id="A0A174FJ56"/>
<dbReference type="Proteomes" id="UP000421791">
    <property type="component" value="Unassembled WGS sequence"/>
</dbReference>
<dbReference type="EMBL" id="VWAK01000004">
    <property type="protein sequence ID" value="KAA5231979.1"/>
    <property type="molecule type" value="Genomic_DNA"/>
</dbReference>
<dbReference type="SUPFAM" id="SSF110849">
    <property type="entry name" value="ParB/Sulfiredoxin"/>
    <property type="match status" value="1"/>
</dbReference>